<sequence length="127" mass="13374">MARGSRVSSRRLSAELRTSALPGSGRASQMPCPPTAIIRLRKQTGQAREGRVSPGNRCTGDPFTAPPKRHREITHAAKLIPPLGFRPSGFVCCSARLTQRGGQSPTRLPDPSASQSADPSSGDASKG</sequence>
<organism evidence="2 3">
    <name type="scientific">Synaphobranchus kaupii</name>
    <name type="common">Kaup's arrowtooth eel</name>
    <dbReference type="NCBI Taxonomy" id="118154"/>
    <lineage>
        <taxon>Eukaryota</taxon>
        <taxon>Metazoa</taxon>
        <taxon>Chordata</taxon>
        <taxon>Craniata</taxon>
        <taxon>Vertebrata</taxon>
        <taxon>Euteleostomi</taxon>
        <taxon>Actinopterygii</taxon>
        <taxon>Neopterygii</taxon>
        <taxon>Teleostei</taxon>
        <taxon>Anguilliformes</taxon>
        <taxon>Synaphobranchidae</taxon>
        <taxon>Synaphobranchus</taxon>
    </lineage>
</organism>
<protein>
    <submittedName>
        <fullName evidence="2">Uncharacterized protein</fullName>
    </submittedName>
</protein>
<feature type="compositionally biased region" description="Low complexity" evidence="1">
    <location>
        <begin position="109"/>
        <end position="127"/>
    </location>
</feature>
<dbReference type="Proteomes" id="UP001152622">
    <property type="component" value="Chromosome 2"/>
</dbReference>
<gene>
    <name evidence="2" type="ORF">SKAU_G00054470</name>
</gene>
<evidence type="ECO:0000313" key="2">
    <source>
        <dbReference type="EMBL" id="KAJ8374867.1"/>
    </source>
</evidence>
<feature type="compositionally biased region" description="Polar residues" evidence="1">
    <location>
        <begin position="96"/>
        <end position="106"/>
    </location>
</feature>
<feature type="region of interest" description="Disordered" evidence="1">
    <location>
        <begin position="1"/>
        <end position="69"/>
    </location>
</feature>
<reference evidence="2" key="1">
    <citation type="journal article" date="2023" name="Science">
        <title>Genome structures resolve the early diversification of teleost fishes.</title>
        <authorList>
            <person name="Parey E."/>
            <person name="Louis A."/>
            <person name="Montfort J."/>
            <person name="Bouchez O."/>
            <person name="Roques C."/>
            <person name="Iampietro C."/>
            <person name="Lluch J."/>
            <person name="Castinel A."/>
            <person name="Donnadieu C."/>
            <person name="Desvignes T."/>
            <person name="Floi Bucao C."/>
            <person name="Jouanno E."/>
            <person name="Wen M."/>
            <person name="Mejri S."/>
            <person name="Dirks R."/>
            <person name="Jansen H."/>
            <person name="Henkel C."/>
            <person name="Chen W.J."/>
            <person name="Zahm M."/>
            <person name="Cabau C."/>
            <person name="Klopp C."/>
            <person name="Thompson A.W."/>
            <person name="Robinson-Rechavi M."/>
            <person name="Braasch I."/>
            <person name="Lecointre G."/>
            <person name="Bobe J."/>
            <person name="Postlethwait J.H."/>
            <person name="Berthelot C."/>
            <person name="Roest Crollius H."/>
            <person name="Guiguen Y."/>
        </authorList>
    </citation>
    <scope>NUCLEOTIDE SEQUENCE</scope>
    <source>
        <strain evidence="2">WJC10195</strain>
    </source>
</reference>
<dbReference type="AlphaFoldDB" id="A0A9Q1JA40"/>
<comment type="caution">
    <text evidence="2">The sequence shown here is derived from an EMBL/GenBank/DDBJ whole genome shotgun (WGS) entry which is preliminary data.</text>
</comment>
<proteinExistence type="predicted"/>
<feature type="region of interest" description="Disordered" evidence="1">
    <location>
        <begin position="96"/>
        <end position="127"/>
    </location>
</feature>
<evidence type="ECO:0000256" key="1">
    <source>
        <dbReference type="SAM" id="MobiDB-lite"/>
    </source>
</evidence>
<evidence type="ECO:0000313" key="3">
    <source>
        <dbReference type="Proteomes" id="UP001152622"/>
    </source>
</evidence>
<keyword evidence="3" id="KW-1185">Reference proteome</keyword>
<dbReference type="EMBL" id="JAINUF010000002">
    <property type="protein sequence ID" value="KAJ8374867.1"/>
    <property type="molecule type" value="Genomic_DNA"/>
</dbReference>
<name>A0A9Q1JA40_SYNKA</name>
<feature type="compositionally biased region" description="Polar residues" evidence="1">
    <location>
        <begin position="1"/>
        <end position="11"/>
    </location>
</feature>
<accession>A0A9Q1JA40</accession>